<feature type="region of interest" description="Disordered" evidence="5">
    <location>
        <begin position="427"/>
        <end position="462"/>
    </location>
</feature>
<feature type="transmembrane region" description="Helical" evidence="6">
    <location>
        <begin position="78"/>
        <end position="98"/>
    </location>
</feature>
<dbReference type="Proteomes" id="UP000319257">
    <property type="component" value="Unassembled WGS sequence"/>
</dbReference>
<dbReference type="InParanoid" id="A0A507B0Q0"/>
<feature type="transmembrane region" description="Helical" evidence="6">
    <location>
        <begin position="169"/>
        <end position="191"/>
    </location>
</feature>
<feature type="transmembrane region" description="Helical" evidence="6">
    <location>
        <begin position="141"/>
        <end position="163"/>
    </location>
</feature>
<feature type="transmembrane region" description="Helical" evidence="6">
    <location>
        <begin position="329"/>
        <end position="349"/>
    </location>
</feature>
<dbReference type="SUPFAM" id="SSF103481">
    <property type="entry name" value="Multidrug resistance efflux transporter EmrE"/>
    <property type="match status" value="2"/>
</dbReference>
<keyword evidence="2 6" id="KW-0812">Transmembrane</keyword>
<evidence type="ECO:0000256" key="5">
    <source>
        <dbReference type="SAM" id="MobiDB-lite"/>
    </source>
</evidence>
<feature type="region of interest" description="Disordered" evidence="5">
    <location>
        <begin position="221"/>
        <end position="250"/>
    </location>
</feature>
<dbReference type="PANTHER" id="PTHR22911:SF6">
    <property type="entry name" value="SOLUTE CARRIER FAMILY 35 MEMBER G1"/>
    <property type="match status" value="1"/>
</dbReference>
<gene>
    <name evidence="8" type="ORF">E0L32_008434</name>
</gene>
<organism evidence="8 9">
    <name type="scientific">Thyridium curvatum</name>
    <dbReference type="NCBI Taxonomy" id="1093900"/>
    <lineage>
        <taxon>Eukaryota</taxon>
        <taxon>Fungi</taxon>
        <taxon>Dikarya</taxon>
        <taxon>Ascomycota</taxon>
        <taxon>Pezizomycotina</taxon>
        <taxon>Sordariomycetes</taxon>
        <taxon>Sordariomycetidae</taxon>
        <taxon>Thyridiales</taxon>
        <taxon>Thyridiaceae</taxon>
        <taxon>Thyridium</taxon>
    </lineage>
</organism>
<feature type="transmembrane region" description="Helical" evidence="6">
    <location>
        <begin position="203"/>
        <end position="221"/>
    </location>
</feature>
<dbReference type="FunCoup" id="A0A507B0Q0">
    <property type="interactions" value="135"/>
</dbReference>
<evidence type="ECO:0000259" key="7">
    <source>
        <dbReference type="Pfam" id="PF00892"/>
    </source>
</evidence>
<name>A0A507B0Q0_9PEZI</name>
<evidence type="ECO:0000256" key="2">
    <source>
        <dbReference type="ARBA" id="ARBA00022692"/>
    </source>
</evidence>
<keyword evidence="4 6" id="KW-0472">Membrane</keyword>
<feature type="domain" description="EamA" evidence="7">
    <location>
        <begin position="267"/>
        <end position="402"/>
    </location>
</feature>
<dbReference type="InterPro" id="IPR000620">
    <property type="entry name" value="EamA_dom"/>
</dbReference>
<dbReference type="OrthoDB" id="306876at2759"/>
<dbReference type="STRING" id="1093900.A0A507B0Q0"/>
<feature type="transmembrane region" description="Helical" evidence="6">
    <location>
        <begin position="361"/>
        <end position="380"/>
    </location>
</feature>
<protein>
    <recommendedName>
        <fullName evidence="7">EamA domain-containing protein</fullName>
    </recommendedName>
</protein>
<comment type="caution">
    <text evidence="8">The sequence shown here is derived from an EMBL/GenBank/DDBJ whole genome shotgun (WGS) entry which is preliminary data.</text>
</comment>
<evidence type="ECO:0000256" key="1">
    <source>
        <dbReference type="ARBA" id="ARBA00004141"/>
    </source>
</evidence>
<dbReference type="EMBL" id="SKBQ01000056">
    <property type="protein sequence ID" value="TPX10548.1"/>
    <property type="molecule type" value="Genomic_DNA"/>
</dbReference>
<feature type="compositionally biased region" description="Acidic residues" evidence="5">
    <location>
        <begin position="433"/>
        <end position="450"/>
    </location>
</feature>
<dbReference type="GeneID" id="41975881"/>
<feature type="transmembrane region" description="Helical" evidence="6">
    <location>
        <begin position="260"/>
        <end position="280"/>
    </location>
</feature>
<proteinExistence type="predicted"/>
<sequence length="462" mass="50103">MESIALGKPTDGLKADSERLDVDSIRRMSSSPFSYGDHEPSSAVPFGAPITAPSTRIQRAKKAIGDLRRRFWAKNKPVVLVATAQLFAALMNVAARLLEHDSGNKMHPMQLLFARHSMTMIGACVYMYWKNTPHFPFGAREVRWLLVARGITGFFGIFGMWYSMLYLPLAEATVITFLVPSVSGYICHVLLHEPFTRKEQIGSYIALAGVVLIARPTSLFSSSSGNGSTPPEIAPGIPANGTDPYSSPGGEMEATPLQRLGAIGISLVGVLGAALAFTTIRSIGKRAHPLISVNYFSTWSTLVCIVALTLGPILDIDQPGMQFGLPNSLWQWTLCAFLGVTGFCMQFLLTAGLGSERSNRATAMVYTHMLFAAAFDKWIFGHEMGVISVIGCGMIVGSALWVALSKKAPVVQDSPAVAEAGQIGMERVPMLADTDDEEEEQDEDESDGEDETRPIPLEVIQR</sequence>
<dbReference type="GO" id="GO:0016020">
    <property type="term" value="C:membrane"/>
    <property type="evidence" value="ECO:0007669"/>
    <property type="project" value="UniProtKB-SubCell"/>
</dbReference>
<dbReference type="PANTHER" id="PTHR22911">
    <property type="entry name" value="ACYL-MALONYL CONDENSING ENZYME-RELATED"/>
    <property type="match status" value="1"/>
</dbReference>
<feature type="transmembrane region" description="Helical" evidence="6">
    <location>
        <begin position="386"/>
        <end position="404"/>
    </location>
</feature>
<dbReference type="RefSeq" id="XP_030992259.1">
    <property type="nucleotide sequence ID" value="XM_031143288.1"/>
</dbReference>
<feature type="transmembrane region" description="Helical" evidence="6">
    <location>
        <begin position="292"/>
        <end position="314"/>
    </location>
</feature>
<dbReference type="AlphaFoldDB" id="A0A507B0Q0"/>
<reference evidence="8 9" key="1">
    <citation type="submission" date="2019-06" db="EMBL/GenBank/DDBJ databases">
        <title>Draft genome sequence of the filamentous fungus Phialemoniopsis curvata isolated from diesel fuel.</title>
        <authorList>
            <person name="Varaljay V.A."/>
            <person name="Lyon W.J."/>
            <person name="Crouch A.L."/>
            <person name="Drake C.E."/>
            <person name="Hollomon J.M."/>
            <person name="Nadeau L.J."/>
            <person name="Nunn H.S."/>
            <person name="Stevenson B.S."/>
            <person name="Bojanowski C.L."/>
            <person name="Crookes-Goodson W.J."/>
        </authorList>
    </citation>
    <scope>NUCLEOTIDE SEQUENCE [LARGE SCALE GENOMIC DNA]</scope>
    <source>
        <strain evidence="8 9">D216</strain>
    </source>
</reference>
<feature type="domain" description="EamA" evidence="7">
    <location>
        <begin position="78"/>
        <end position="214"/>
    </location>
</feature>
<dbReference type="Pfam" id="PF00892">
    <property type="entry name" value="EamA"/>
    <property type="match status" value="2"/>
</dbReference>
<evidence type="ECO:0000256" key="6">
    <source>
        <dbReference type="SAM" id="Phobius"/>
    </source>
</evidence>
<keyword evidence="9" id="KW-1185">Reference proteome</keyword>
<accession>A0A507B0Q0</accession>
<keyword evidence="3 6" id="KW-1133">Transmembrane helix</keyword>
<dbReference type="InterPro" id="IPR037185">
    <property type="entry name" value="EmrE-like"/>
</dbReference>
<comment type="subcellular location">
    <subcellularLocation>
        <location evidence="1">Membrane</location>
        <topology evidence="1">Multi-pass membrane protein</topology>
    </subcellularLocation>
</comment>
<evidence type="ECO:0000313" key="8">
    <source>
        <dbReference type="EMBL" id="TPX10548.1"/>
    </source>
</evidence>
<evidence type="ECO:0000256" key="3">
    <source>
        <dbReference type="ARBA" id="ARBA00022989"/>
    </source>
</evidence>
<evidence type="ECO:0000313" key="9">
    <source>
        <dbReference type="Proteomes" id="UP000319257"/>
    </source>
</evidence>
<feature type="transmembrane region" description="Helical" evidence="6">
    <location>
        <begin position="110"/>
        <end position="129"/>
    </location>
</feature>
<evidence type="ECO:0000256" key="4">
    <source>
        <dbReference type="ARBA" id="ARBA00023136"/>
    </source>
</evidence>